<comment type="caution">
    <text evidence="3">The sequence shown here is derived from an EMBL/GenBank/DDBJ whole genome shotgun (WGS) entry which is preliminary data.</text>
</comment>
<feature type="region of interest" description="Disordered" evidence="1">
    <location>
        <begin position="166"/>
        <end position="241"/>
    </location>
</feature>
<name>A0ABW9Z5C8_9FLAO</name>
<keyword evidence="4" id="KW-1185">Reference proteome</keyword>
<dbReference type="Proteomes" id="UP000798602">
    <property type="component" value="Unassembled WGS sequence"/>
</dbReference>
<feature type="signal peptide" evidence="2">
    <location>
        <begin position="1"/>
        <end position="23"/>
    </location>
</feature>
<feature type="compositionally biased region" description="Gly residues" evidence="1">
    <location>
        <begin position="177"/>
        <end position="205"/>
    </location>
</feature>
<accession>A0ABW9Z5C8</accession>
<reference evidence="4" key="1">
    <citation type="submission" date="2020-01" db="EMBL/GenBank/DDBJ databases">
        <title>Sphingomonas sp. strain CSW-10.</title>
        <authorList>
            <person name="Chen W.-M."/>
        </authorList>
    </citation>
    <scope>NUCLEOTIDE SEQUENCE [LARGE SCALE GENOMIC DNA]</scope>
    <source>
        <strain evidence="4">NST-5</strain>
    </source>
</reference>
<dbReference type="RefSeq" id="WP_166535680.1">
    <property type="nucleotide sequence ID" value="NZ_JAABLM010000001.1"/>
</dbReference>
<proteinExistence type="predicted"/>
<keyword evidence="2" id="KW-0732">Signal</keyword>
<sequence>MNKRRLLNLCSVLMVVFLFCCQAEDIAVQQKHYQKQLSVKRLYGQQAKNIVAKFGGNAFLQDAISVQGQKGKSFRTAQTGTVNYDEIIEVIDTLGNTNYTFKIEGHPMQNEKTFYNLVINVNDGYRQAYIVEYAMDEEFALSVSAGQKQMEQFDGVVTIQKIAAGGSGCPDTSVPIKGGGGFSGEQIGGGVNPGSGSGSAKGSNGGNTSNPNDNTNPNNPSSPNDNSDSTSSGPSTPQDPYENNCYVIEMDCYERGMQYWQDEEGCGCIVNPRFMRTGENLVVKDLGNGKDQDPLNPCGGFQLTIGVIDPNLKKNCDELKLNSSSTDFKGKMQTLKDNIDGTVEKTFGIYNGNHMGSSYSNPTCGAILEGNEENAADVPYHISMKATAHNHLTNPTYQHIGTFSPNDIINFSNMIILGEQNLSPTKKEEFAFYLVCSEGNYVLKVTDVDKLYNFAVKYGTNEMFRIEVNDFYKDFDMVHGKEKQKQNLGFLKLLKKYDIGIDYYESDSNYENWGKLELNSAEDNINKKPC</sequence>
<evidence type="ECO:0000256" key="1">
    <source>
        <dbReference type="SAM" id="MobiDB-lite"/>
    </source>
</evidence>
<evidence type="ECO:0000313" key="4">
    <source>
        <dbReference type="Proteomes" id="UP000798602"/>
    </source>
</evidence>
<feature type="compositionally biased region" description="Low complexity" evidence="1">
    <location>
        <begin position="206"/>
        <end position="236"/>
    </location>
</feature>
<dbReference type="EMBL" id="JAABLM010000001">
    <property type="protein sequence ID" value="NBL63854.1"/>
    <property type="molecule type" value="Genomic_DNA"/>
</dbReference>
<evidence type="ECO:0000256" key="2">
    <source>
        <dbReference type="SAM" id="SignalP"/>
    </source>
</evidence>
<gene>
    <name evidence="3" type="ORF">GV828_01425</name>
</gene>
<organism evidence="3 4">
    <name type="scientific">Flavobacterium ichthyis</name>
    <dbReference type="NCBI Taxonomy" id="2698827"/>
    <lineage>
        <taxon>Bacteria</taxon>
        <taxon>Pseudomonadati</taxon>
        <taxon>Bacteroidota</taxon>
        <taxon>Flavobacteriia</taxon>
        <taxon>Flavobacteriales</taxon>
        <taxon>Flavobacteriaceae</taxon>
        <taxon>Flavobacterium</taxon>
    </lineage>
</organism>
<feature type="chain" id="PRO_5045971098" evidence="2">
    <location>
        <begin position="24"/>
        <end position="530"/>
    </location>
</feature>
<evidence type="ECO:0000313" key="3">
    <source>
        <dbReference type="EMBL" id="NBL63854.1"/>
    </source>
</evidence>
<protein>
    <submittedName>
        <fullName evidence="3">Uncharacterized protein</fullName>
    </submittedName>
</protein>